<dbReference type="Proteomes" id="UP001497444">
    <property type="component" value="Chromosome 2"/>
</dbReference>
<accession>A0ABP0WQI4</accession>
<keyword evidence="2" id="KW-1185">Reference proteome</keyword>
<proteinExistence type="predicted"/>
<name>A0ABP0WQI4_9BRYO</name>
<gene>
    <name evidence="1" type="ORF">CSSPJE1EN1_LOCUS14587</name>
</gene>
<organism evidence="1 2">
    <name type="scientific">Sphagnum jensenii</name>
    <dbReference type="NCBI Taxonomy" id="128206"/>
    <lineage>
        <taxon>Eukaryota</taxon>
        <taxon>Viridiplantae</taxon>
        <taxon>Streptophyta</taxon>
        <taxon>Embryophyta</taxon>
        <taxon>Bryophyta</taxon>
        <taxon>Sphagnophytina</taxon>
        <taxon>Sphagnopsida</taxon>
        <taxon>Sphagnales</taxon>
        <taxon>Sphagnaceae</taxon>
        <taxon>Sphagnum</taxon>
    </lineage>
</organism>
<evidence type="ECO:0000313" key="2">
    <source>
        <dbReference type="Proteomes" id="UP001497444"/>
    </source>
</evidence>
<dbReference type="EMBL" id="OZ020097">
    <property type="protein sequence ID" value="CAK9269109.1"/>
    <property type="molecule type" value="Genomic_DNA"/>
</dbReference>
<protein>
    <submittedName>
        <fullName evidence="1">Uncharacterized protein</fullName>
    </submittedName>
</protein>
<evidence type="ECO:0000313" key="1">
    <source>
        <dbReference type="EMBL" id="CAK9269109.1"/>
    </source>
</evidence>
<reference evidence="1 2" key="1">
    <citation type="submission" date="2024-02" db="EMBL/GenBank/DDBJ databases">
        <authorList>
            <consortium name="ELIXIR-Norway"/>
            <consortium name="Elixir Norway"/>
        </authorList>
    </citation>
    <scope>NUCLEOTIDE SEQUENCE [LARGE SCALE GENOMIC DNA]</scope>
</reference>
<sequence length="140" mass="15326">MIMELAMVNNMQDVNGNERFISVAPTWATITSAVRFHDKRQQAVDDEEDAAGRLTATLQFPLGAAVPGQLQSFDHARLFLLDDNLIHRGEVKTISAHSVLEVRLCGVSAGVHQTWNLLYPTSALKKKVSTGGCCCLNLMS</sequence>